<dbReference type="RefSeq" id="WP_326840776.1">
    <property type="nucleotide sequence ID" value="NZ_SVNY01000006.1"/>
</dbReference>
<reference evidence="1" key="1">
    <citation type="submission" date="2019-04" db="EMBL/GenBank/DDBJ databases">
        <title>Evolution of Biomass-Degrading Anaerobic Consortia Revealed by Metagenomics.</title>
        <authorList>
            <person name="Peng X."/>
        </authorList>
    </citation>
    <scope>NUCLEOTIDE SEQUENCE</scope>
    <source>
        <strain evidence="1">SIG551</strain>
    </source>
</reference>
<evidence type="ECO:0000313" key="1">
    <source>
        <dbReference type="EMBL" id="MBE6834264.1"/>
    </source>
</evidence>
<accession>A0A928KZ18</accession>
<name>A0A928KZ18_9FIRM</name>
<proteinExistence type="predicted"/>
<gene>
    <name evidence="1" type="ORF">E7512_11930</name>
</gene>
<dbReference type="Proteomes" id="UP000754750">
    <property type="component" value="Unassembled WGS sequence"/>
</dbReference>
<protein>
    <submittedName>
        <fullName evidence="1">Uncharacterized protein</fullName>
    </submittedName>
</protein>
<evidence type="ECO:0000313" key="2">
    <source>
        <dbReference type="Proteomes" id="UP000754750"/>
    </source>
</evidence>
<comment type="caution">
    <text evidence="1">The sequence shown here is derived from an EMBL/GenBank/DDBJ whole genome shotgun (WGS) entry which is preliminary data.</text>
</comment>
<organism evidence="1 2">
    <name type="scientific">Faecalispora sporosphaeroides</name>
    <dbReference type="NCBI Taxonomy" id="1549"/>
    <lineage>
        <taxon>Bacteria</taxon>
        <taxon>Bacillati</taxon>
        <taxon>Bacillota</taxon>
        <taxon>Clostridia</taxon>
        <taxon>Eubacteriales</taxon>
        <taxon>Oscillospiraceae</taxon>
        <taxon>Faecalispora</taxon>
    </lineage>
</organism>
<dbReference type="AlphaFoldDB" id="A0A928KZ18"/>
<dbReference type="EMBL" id="SVNY01000006">
    <property type="protein sequence ID" value="MBE6834264.1"/>
    <property type="molecule type" value="Genomic_DNA"/>
</dbReference>
<sequence>MSLYDRIKQTKKMSSREKLDLHSIENCCLVSYSDTKSAFLIIAPVNLNVVSKGVIETLVGNLEKAIGQIGTLEFLCVNSAQDYETNKRFFHRRMALEQNDTLREIDQMDIEFLDDIQVQMATSREFLIVLRFQARESVQQVMTILDKARKIMAENGFNVQAAGKEDIKKILAIYLEQNIYDGNMQNFDGEYFAPMLEVKQ</sequence>